<dbReference type="SUPFAM" id="SSF51905">
    <property type="entry name" value="FAD/NAD(P)-binding domain"/>
    <property type="match status" value="2"/>
</dbReference>
<keyword evidence="2" id="KW-0274">FAD</keyword>
<dbReference type="InterPro" id="IPR036188">
    <property type="entry name" value="FAD/NAD-bd_sf"/>
</dbReference>
<dbReference type="GO" id="GO:0050661">
    <property type="term" value="F:NADP binding"/>
    <property type="evidence" value="ECO:0007669"/>
    <property type="project" value="InterPro"/>
</dbReference>
<evidence type="ECO:0000256" key="1">
    <source>
        <dbReference type="ARBA" id="ARBA00022630"/>
    </source>
</evidence>
<dbReference type="EMBL" id="JAACFV010000240">
    <property type="protein sequence ID" value="KAF7502548.1"/>
    <property type="molecule type" value="Genomic_DNA"/>
</dbReference>
<sequence>MATAAIALPSASRLEPGSHPLLAATLPVAKIDDKDINPAEVVAEWLAAFTDVLGSGDFKNGLPKLFLKEAYWRDQLCLSWDYHTLKNTDTMASFLSSHPKKCRLLSLSLDDSSALRKPTIAPIDFVGEVQGISSFLTLETDVGRGRGIIRLCKDSNDGQWKAFTLFTAMHELKGYEETTGYRRPEGVQHGGNPGRQNWKDRREIESDYKDGREPTVLIIGAGQAGLTVAARLKQLGVDALLIDQNARIGDNWRKRYHHLVLHDPIWYDHLPYLPFPEFWPKFTPKDKLGDWFETYASALELNCWLSAKTTSLTYDDAKKQWTVELDRTKDGNQETRTLHPRFVVQATGHSGGKNFPSSMTGINDFKGDLLCHSSEFVGAKPNNQGKKAVVVGGCNSGHDIAQDYFENGYDVTLVQRSSTYVMSSEAGLQVLLGGLYEEGGPPTEDADLAFMSIPNPILKRLHVDATKEIARRDEKLLNGLTKAGFMIDAGPDDSGLFMKYFQRGGGYYIDVGASQLIVDGKIKIKQGVEITSVNAHSLSFADGTELPADEIVFATGYSNIRETCRKIFGDETAERVKDVWGFDQEGEIRTMWRRTGHEGLWFMGGNLCLSRYYSRMVALQLKALAEGVMKYDEM</sequence>
<accession>A0A8H7A4P0</accession>
<name>A0A8H7A4P0_9EURO</name>
<evidence type="ECO:0000256" key="2">
    <source>
        <dbReference type="ARBA" id="ARBA00022827"/>
    </source>
</evidence>
<keyword evidence="1" id="KW-0285">Flavoprotein</keyword>
<dbReference type="PANTHER" id="PTHR43539">
    <property type="entry name" value="FLAVIN-BINDING MONOOXYGENASE-LIKE PROTEIN (AFU_ORTHOLOGUE AFUA_4G09220)"/>
    <property type="match status" value="1"/>
</dbReference>
<evidence type="ECO:0000256" key="3">
    <source>
        <dbReference type="ARBA" id="ARBA00023002"/>
    </source>
</evidence>
<evidence type="ECO:0000313" key="4">
    <source>
        <dbReference type="EMBL" id="KAF7502548.1"/>
    </source>
</evidence>
<dbReference type="Gene3D" id="3.50.50.60">
    <property type="entry name" value="FAD/NAD(P)-binding domain"/>
    <property type="match status" value="1"/>
</dbReference>
<protein>
    <recommendedName>
        <fullName evidence="6">FAD/NAD(P)-binding domain-containing protein</fullName>
    </recommendedName>
</protein>
<dbReference type="Proteomes" id="UP000606974">
    <property type="component" value="Unassembled WGS sequence"/>
</dbReference>
<dbReference type="Pfam" id="PF00743">
    <property type="entry name" value="FMO-like"/>
    <property type="match status" value="1"/>
</dbReference>
<comment type="caution">
    <text evidence="4">The sequence shown here is derived from an EMBL/GenBank/DDBJ whole genome shotgun (WGS) entry which is preliminary data.</text>
</comment>
<dbReference type="GO" id="GO:0050660">
    <property type="term" value="F:flavin adenine dinucleotide binding"/>
    <property type="evidence" value="ECO:0007669"/>
    <property type="project" value="InterPro"/>
</dbReference>
<evidence type="ECO:0000313" key="5">
    <source>
        <dbReference type="Proteomes" id="UP000606974"/>
    </source>
</evidence>
<dbReference type="InterPro" id="IPR020946">
    <property type="entry name" value="Flavin_mOase-like"/>
</dbReference>
<organism evidence="4 5">
    <name type="scientific">Endocarpon pusillum</name>
    <dbReference type="NCBI Taxonomy" id="364733"/>
    <lineage>
        <taxon>Eukaryota</taxon>
        <taxon>Fungi</taxon>
        <taxon>Dikarya</taxon>
        <taxon>Ascomycota</taxon>
        <taxon>Pezizomycotina</taxon>
        <taxon>Eurotiomycetes</taxon>
        <taxon>Chaetothyriomycetidae</taxon>
        <taxon>Verrucariales</taxon>
        <taxon>Verrucariaceae</taxon>
        <taxon>Endocarpon</taxon>
    </lineage>
</organism>
<proteinExistence type="predicted"/>
<gene>
    <name evidence="4" type="ORF">GJ744_005611</name>
</gene>
<dbReference type="PRINTS" id="PR00411">
    <property type="entry name" value="PNDRDTASEI"/>
</dbReference>
<keyword evidence="3" id="KW-0560">Oxidoreductase</keyword>
<dbReference type="AlphaFoldDB" id="A0A8H7A4P0"/>
<reference evidence="4" key="1">
    <citation type="submission" date="2020-02" db="EMBL/GenBank/DDBJ databases">
        <authorList>
            <person name="Palmer J.M."/>
        </authorList>
    </citation>
    <scope>NUCLEOTIDE SEQUENCE</scope>
    <source>
        <strain evidence="4">EPUS1.4</strain>
        <tissue evidence="4">Thallus</tissue>
    </source>
</reference>
<dbReference type="GO" id="GO:0004499">
    <property type="term" value="F:N,N-dimethylaniline monooxygenase activity"/>
    <property type="evidence" value="ECO:0007669"/>
    <property type="project" value="InterPro"/>
</dbReference>
<keyword evidence="5" id="KW-1185">Reference proteome</keyword>
<dbReference type="OrthoDB" id="74360at2759"/>
<evidence type="ECO:0008006" key="6">
    <source>
        <dbReference type="Google" id="ProtNLM"/>
    </source>
</evidence>
<dbReference type="Pfam" id="PF13450">
    <property type="entry name" value="NAD_binding_8"/>
    <property type="match status" value="1"/>
</dbReference>
<dbReference type="PANTHER" id="PTHR43539:SF68">
    <property type="entry name" value="FLAVIN-BINDING MONOOXYGENASE-LIKE PROTEIN (AFU_ORTHOLOGUE AFUA_4G09220)"/>
    <property type="match status" value="1"/>
</dbReference>
<dbReference type="InterPro" id="IPR050982">
    <property type="entry name" value="Auxin_biosynth/cation_transpt"/>
</dbReference>